<evidence type="ECO:0000259" key="1">
    <source>
        <dbReference type="Pfam" id="PF01575"/>
    </source>
</evidence>
<name>A0A1M7S1G9_9RHOB</name>
<dbReference type="Pfam" id="PF01575">
    <property type="entry name" value="MaoC_dehydratas"/>
    <property type="match status" value="1"/>
</dbReference>
<dbReference type="AlphaFoldDB" id="A0A1M7S1G9"/>
<dbReference type="CDD" id="cd03450">
    <property type="entry name" value="NodN"/>
    <property type="match status" value="1"/>
</dbReference>
<dbReference type="STRING" id="1189325.SAMN04488119_102101"/>
<dbReference type="Gene3D" id="3.10.129.10">
    <property type="entry name" value="Hotdog Thioesterase"/>
    <property type="match status" value="1"/>
</dbReference>
<accession>A0A1M7S1G9</accession>
<evidence type="ECO:0000313" key="3">
    <source>
        <dbReference type="Proteomes" id="UP000184066"/>
    </source>
</evidence>
<proteinExistence type="predicted"/>
<dbReference type="SUPFAM" id="SSF54637">
    <property type="entry name" value="Thioesterase/thiol ester dehydrase-isomerase"/>
    <property type="match status" value="1"/>
</dbReference>
<dbReference type="Proteomes" id="UP000184066">
    <property type="component" value="Unassembled WGS sequence"/>
</dbReference>
<reference evidence="2 3" key="1">
    <citation type="submission" date="2016-12" db="EMBL/GenBank/DDBJ databases">
        <authorList>
            <person name="Song W.-J."/>
            <person name="Kurnit D.M."/>
        </authorList>
    </citation>
    <scope>NUCLEOTIDE SEQUENCE [LARGE SCALE GENOMIC DNA]</scope>
    <source>
        <strain evidence="2 3">CGMCC 1.10808</strain>
    </source>
</reference>
<organism evidence="2 3">
    <name type="scientific">Oceanicella actignis</name>
    <dbReference type="NCBI Taxonomy" id="1189325"/>
    <lineage>
        <taxon>Bacteria</taxon>
        <taxon>Pseudomonadati</taxon>
        <taxon>Pseudomonadota</taxon>
        <taxon>Alphaproteobacteria</taxon>
        <taxon>Rhodobacterales</taxon>
        <taxon>Paracoccaceae</taxon>
        <taxon>Oceanicella</taxon>
    </lineage>
</organism>
<feature type="domain" description="MaoC-like" evidence="1">
    <location>
        <begin position="44"/>
        <end position="149"/>
    </location>
</feature>
<dbReference type="RefSeq" id="WP_245728442.1">
    <property type="nucleotide sequence ID" value="NZ_FOHL01000002.1"/>
</dbReference>
<dbReference type="PANTHER" id="PTHR42993">
    <property type="entry name" value="MAOC-LIKE DEHYDRATASE DOMAIN-CONTAINING PROTEIN"/>
    <property type="match status" value="1"/>
</dbReference>
<sequence length="192" mass="20948">MHDGSLGAPAPHPNAMEHDMTQIQDFDPRERPAPVWTVEQLMAAQGQEIGVSSWIEITQERVNMFAVATDDRNFIHVNPERTRREAGLRGTIAHGFLTLSLLSAMSYEVTPRIEGATLGLNYGVDKARFLTPVPVGARVRGRISLAEVTRKPGALIIAWDAVVEIEGAEVAAGGRPAMIARWLSHITLGHKA</sequence>
<dbReference type="InterPro" id="IPR029069">
    <property type="entry name" value="HotDog_dom_sf"/>
</dbReference>
<dbReference type="InterPro" id="IPR002539">
    <property type="entry name" value="MaoC-like_dom"/>
</dbReference>
<evidence type="ECO:0000313" key="2">
    <source>
        <dbReference type="EMBL" id="SHN52215.1"/>
    </source>
</evidence>
<protein>
    <submittedName>
        <fullName evidence="2">Acyl dehydratase</fullName>
    </submittedName>
</protein>
<dbReference type="EMBL" id="FRDL01000001">
    <property type="protein sequence ID" value="SHN52215.1"/>
    <property type="molecule type" value="Genomic_DNA"/>
</dbReference>
<dbReference type="PANTHER" id="PTHR42993:SF1">
    <property type="entry name" value="MAOC-LIKE DEHYDRATASE DOMAIN-CONTAINING PROTEIN"/>
    <property type="match status" value="1"/>
</dbReference>
<keyword evidence="3" id="KW-1185">Reference proteome</keyword>
<dbReference type="InterPro" id="IPR039375">
    <property type="entry name" value="NodN-like"/>
</dbReference>
<gene>
    <name evidence="2" type="ORF">SAMN05216200_101417</name>
</gene>